<organism evidence="2">
    <name type="scientific">Arundo donax</name>
    <name type="common">Giant reed</name>
    <name type="synonym">Donax arundinaceus</name>
    <dbReference type="NCBI Taxonomy" id="35708"/>
    <lineage>
        <taxon>Eukaryota</taxon>
        <taxon>Viridiplantae</taxon>
        <taxon>Streptophyta</taxon>
        <taxon>Embryophyta</taxon>
        <taxon>Tracheophyta</taxon>
        <taxon>Spermatophyta</taxon>
        <taxon>Magnoliopsida</taxon>
        <taxon>Liliopsida</taxon>
        <taxon>Poales</taxon>
        <taxon>Poaceae</taxon>
        <taxon>PACMAD clade</taxon>
        <taxon>Arundinoideae</taxon>
        <taxon>Arundineae</taxon>
        <taxon>Arundo</taxon>
    </lineage>
</organism>
<sequence>MKKKQAQNILAMYHPIVFVGIVKNLLVLSSINSKESMY</sequence>
<keyword evidence="1" id="KW-0812">Transmembrane</keyword>
<dbReference type="AlphaFoldDB" id="A0A0A9D0F5"/>
<evidence type="ECO:0000256" key="1">
    <source>
        <dbReference type="SAM" id="Phobius"/>
    </source>
</evidence>
<feature type="transmembrane region" description="Helical" evidence="1">
    <location>
        <begin position="12"/>
        <end position="31"/>
    </location>
</feature>
<keyword evidence="1" id="KW-1133">Transmembrane helix</keyword>
<reference evidence="2" key="1">
    <citation type="submission" date="2014-09" db="EMBL/GenBank/DDBJ databases">
        <authorList>
            <person name="Magalhaes I.L.F."/>
            <person name="Oliveira U."/>
            <person name="Santos F.R."/>
            <person name="Vidigal T.H.D.A."/>
            <person name="Brescovit A.D."/>
            <person name="Santos A.J."/>
        </authorList>
    </citation>
    <scope>NUCLEOTIDE SEQUENCE</scope>
    <source>
        <tissue evidence="2">Shoot tissue taken approximately 20 cm above the soil surface</tissue>
    </source>
</reference>
<reference evidence="2" key="2">
    <citation type="journal article" date="2015" name="Data Brief">
        <title>Shoot transcriptome of the giant reed, Arundo donax.</title>
        <authorList>
            <person name="Barrero R.A."/>
            <person name="Guerrero F.D."/>
            <person name="Moolhuijzen P."/>
            <person name="Goolsby J.A."/>
            <person name="Tidwell J."/>
            <person name="Bellgard S.E."/>
            <person name="Bellgard M.I."/>
        </authorList>
    </citation>
    <scope>NUCLEOTIDE SEQUENCE</scope>
    <source>
        <tissue evidence="2">Shoot tissue taken approximately 20 cm above the soil surface</tissue>
    </source>
</reference>
<keyword evidence="1" id="KW-0472">Membrane</keyword>
<accession>A0A0A9D0F5</accession>
<evidence type="ECO:0000313" key="2">
    <source>
        <dbReference type="EMBL" id="JAD77222.1"/>
    </source>
</evidence>
<dbReference type="EMBL" id="GBRH01220673">
    <property type="protein sequence ID" value="JAD77222.1"/>
    <property type="molecule type" value="Transcribed_RNA"/>
</dbReference>
<proteinExistence type="predicted"/>
<protein>
    <submittedName>
        <fullName evidence="2">Uncharacterized protein</fullName>
    </submittedName>
</protein>
<name>A0A0A9D0F5_ARUDO</name>